<evidence type="ECO:0000259" key="3">
    <source>
        <dbReference type="Pfam" id="PF01048"/>
    </source>
</evidence>
<organism evidence="4 5">
    <name type="scientific">Papaver atlanticum</name>
    <dbReference type="NCBI Taxonomy" id="357466"/>
    <lineage>
        <taxon>Eukaryota</taxon>
        <taxon>Viridiplantae</taxon>
        <taxon>Streptophyta</taxon>
        <taxon>Embryophyta</taxon>
        <taxon>Tracheophyta</taxon>
        <taxon>Spermatophyta</taxon>
        <taxon>Magnoliopsida</taxon>
        <taxon>Ranunculales</taxon>
        <taxon>Papaveraceae</taxon>
        <taxon>Papaveroideae</taxon>
        <taxon>Papaver</taxon>
    </lineage>
</organism>
<feature type="chain" id="PRO_5042223441" description="Nucleoside phosphorylase domain-containing protein" evidence="2">
    <location>
        <begin position="29"/>
        <end position="450"/>
    </location>
</feature>
<reference evidence="4" key="1">
    <citation type="submission" date="2022-04" db="EMBL/GenBank/DDBJ databases">
        <title>A functionally conserved STORR gene fusion in Papaver species that diverged 16.8 million years ago.</title>
        <authorList>
            <person name="Catania T."/>
        </authorList>
    </citation>
    <scope>NUCLEOTIDE SEQUENCE</scope>
    <source>
        <strain evidence="4">S-188037</strain>
    </source>
</reference>
<protein>
    <recommendedName>
        <fullName evidence="3">Nucleoside phosphorylase domain-containing protein</fullName>
    </recommendedName>
</protein>
<keyword evidence="5" id="KW-1185">Reference proteome</keyword>
<dbReference type="CDD" id="cd09008">
    <property type="entry name" value="MTAN"/>
    <property type="match status" value="1"/>
</dbReference>
<comment type="caution">
    <text evidence="4">The sequence shown here is derived from an EMBL/GenBank/DDBJ whole genome shotgun (WGS) entry which is preliminary data.</text>
</comment>
<name>A0AAD4X728_9MAGN</name>
<gene>
    <name evidence="4" type="ORF">MKW98_010620</name>
</gene>
<dbReference type="PANTHER" id="PTHR21234:SF19">
    <property type="entry name" value="BARK STORAGE PROTEIN B-LIKE"/>
    <property type="match status" value="1"/>
</dbReference>
<keyword evidence="2" id="KW-0732">Signal</keyword>
<sequence length="450" mass="49665">MGGLRVVITVALLIVFTVVCCNFETSEAALSKYDYKMISKVNKDGPYSGLLVSKDSELQPFLKSPNFHLNSKISHVVLSGRRFYIGHIGDRKMIVAVTGMGMMNAAITTQMLCGLFKIKHVLHYGLASNADSKMNMGDIVIPQYWAHTGYWNWQKYGYGPDDELAFEEEGYFSRDYGYLKFADYYTNKTGGKDKDYSCDNDLNNVWYQPEEIFHAGETKDSVFWVPTPYTYYETAKKLEVVALEGCTKEGTHCLQKTPKVVTVKKGSSASMYIDNYAYKNFLNSKFHVSSCDMEGAAIALVCHQHYIPFLGFKALHDDYAAPNPVQPPSCSPSTPPTSPPPSNPPTSPDSPPPSNPPTSPPPSSSPSPSPAYPPPYTPPSSPFPSSSSSPSLYPSIFPFSSPSTPDDDVAVIAEEKSCIYGLLIENCVKVTHEFITKYSHMSDDVSVSSF</sequence>
<dbReference type="InterPro" id="IPR035994">
    <property type="entry name" value="Nucleoside_phosphorylase_sf"/>
</dbReference>
<dbReference type="GO" id="GO:0009116">
    <property type="term" value="P:nucleoside metabolic process"/>
    <property type="evidence" value="ECO:0007669"/>
    <property type="project" value="InterPro"/>
</dbReference>
<proteinExistence type="predicted"/>
<evidence type="ECO:0000313" key="4">
    <source>
        <dbReference type="EMBL" id="KAI3857206.1"/>
    </source>
</evidence>
<evidence type="ECO:0000256" key="1">
    <source>
        <dbReference type="SAM" id="MobiDB-lite"/>
    </source>
</evidence>
<feature type="domain" description="Nucleoside phosphorylase" evidence="3">
    <location>
        <begin position="57"/>
        <end position="320"/>
    </location>
</feature>
<dbReference type="SUPFAM" id="SSF53167">
    <property type="entry name" value="Purine and uridine phosphorylases"/>
    <property type="match status" value="1"/>
</dbReference>
<evidence type="ECO:0000256" key="2">
    <source>
        <dbReference type="SAM" id="SignalP"/>
    </source>
</evidence>
<feature type="region of interest" description="Disordered" evidence="1">
    <location>
        <begin position="323"/>
        <end position="384"/>
    </location>
</feature>
<evidence type="ECO:0000313" key="5">
    <source>
        <dbReference type="Proteomes" id="UP001202328"/>
    </source>
</evidence>
<feature type="signal peptide" evidence="2">
    <location>
        <begin position="1"/>
        <end position="28"/>
    </location>
</feature>
<dbReference type="EMBL" id="JAJJMB010014886">
    <property type="protein sequence ID" value="KAI3857206.1"/>
    <property type="molecule type" value="Genomic_DNA"/>
</dbReference>
<dbReference type="GO" id="GO:0003824">
    <property type="term" value="F:catalytic activity"/>
    <property type="evidence" value="ECO:0007669"/>
    <property type="project" value="InterPro"/>
</dbReference>
<dbReference type="InterPro" id="IPR000845">
    <property type="entry name" value="Nucleoside_phosphorylase_d"/>
</dbReference>
<feature type="compositionally biased region" description="Pro residues" evidence="1">
    <location>
        <begin position="324"/>
        <end position="382"/>
    </location>
</feature>
<accession>A0AAD4X728</accession>
<dbReference type="PANTHER" id="PTHR21234">
    <property type="entry name" value="PURINE NUCLEOSIDE PHOSPHORYLASE"/>
    <property type="match status" value="1"/>
</dbReference>
<dbReference type="Proteomes" id="UP001202328">
    <property type="component" value="Unassembled WGS sequence"/>
</dbReference>
<dbReference type="Pfam" id="PF01048">
    <property type="entry name" value="PNP_UDP_1"/>
    <property type="match status" value="1"/>
</dbReference>
<dbReference type="AlphaFoldDB" id="A0AAD4X728"/>
<dbReference type="Gene3D" id="3.40.50.1580">
    <property type="entry name" value="Nucleoside phosphorylase domain"/>
    <property type="match status" value="1"/>
</dbReference>